<dbReference type="EMBL" id="AP017312">
    <property type="protein sequence ID" value="BAU29911.1"/>
    <property type="molecule type" value="Genomic_DNA"/>
</dbReference>
<dbReference type="Proteomes" id="UP000217696">
    <property type="component" value="Chromosome"/>
</dbReference>
<evidence type="ECO:0000313" key="1">
    <source>
        <dbReference type="EMBL" id="BAU29911.1"/>
    </source>
</evidence>
<reference evidence="1 2" key="1">
    <citation type="submission" date="2015-12" db="EMBL/GenBank/DDBJ databases">
        <title>Genome sequence of Aneurinibacillus soli.</title>
        <authorList>
            <person name="Lee J.S."/>
            <person name="Lee K.C."/>
            <person name="Kim K.K."/>
            <person name="Lee B.W."/>
        </authorList>
    </citation>
    <scope>NUCLEOTIDE SEQUENCE [LARGE SCALE GENOMIC DNA]</scope>
    <source>
        <strain evidence="1 2">CB4</strain>
    </source>
</reference>
<protein>
    <submittedName>
        <fullName evidence="1">Uncharacterized protein</fullName>
    </submittedName>
</protein>
<dbReference type="OrthoDB" id="2676633at2"/>
<dbReference type="AlphaFoldDB" id="A0A0U5BHV9"/>
<gene>
    <name evidence="1" type="ORF">CB4_04183</name>
</gene>
<keyword evidence="2" id="KW-1185">Reference proteome</keyword>
<evidence type="ECO:0000313" key="2">
    <source>
        <dbReference type="Proteomes" id="UP000217696"/>
    </source>
</evidence>
<dbReference type="KEGG" id="asoc:CB4_04183"/>
<proteinExistence type="predicted"/>
<name>A0A0U5BHV9_9BACL</name>
<dbReference type="RefSeq" id="WP_096467545.1">
    <property type="nucleotide sequence ID" value="NZ_AP017312.1"/>
</dbReference>
<organism evidence="1 2">
    <name type="scientific">Aneurinibacillus soli</name>
    <dbReference type="NCBI Taxonomy" id="1500254"/>
    <lineage>
        <taxon>Bacteria</taxon>
        <taxon>Bacillati</taxon>
        <taxon>Bacillota</taxon>
        <taxon>Bacilli</taxon>
        <taxon>Bacillales</taxon>
        <taxon>Paenibacillaceae</taxon>
        <taxon>Aneurinibacillus group</taxon>
        <taxon>Aneurinibacillus</taxon>
    </lineage>
</organism>
<accession>A0A0U5BHV9</accession>
<sequence>MTDGKHKQSAVWTFFWLTFSTAMLLKYGYAGWNYYPTIDDWIQYGLYRMYDDKYHEIFLHLTYHTRPLASLADLYVWGRFWPNLAFPLFVMTAMHTASCYLLYRVFRKLGLPFGILSAVLFGLLPVGSEATYWLSASTRLVVGMFFMLVSLVFLIEVLEKNRKAGYLIGFFLFQLLSFGFYEQIIALGAASSCLILLWKKRWIWLLLPISNVGLIAGYYVVCKAGGNVEERGQTVAAERFLNHAGGVFHQFYTIMIQVHGEFYSKGFVNSLRVLGERHSYFYVLAILFVSVGIGWLAYRLLWDAEQSGGRRAMQAGLGIILTVIPLAPFFVLNDTGLALRNVFPSFIGIVLLLEMAFRLLLRRRAVYGAVTGLLVFVFLVIHVGEVTDYQKVSEADRQMVQHIVAAAEPTGKFRHSSPVYLFGAKEQLVPVSVSFLNHVRSSTANDWSLYGAIRAIEANRQYSSVTQVPEERVVPLSAVNVETGLLLGLEQNGIVTVLHHKEKTAGSYELLRPDGTYFGVYDTSHQVFTRQ</sequence>